<proteinExistence type="predicted"/>
<dbReference type="VEuPathDB" id="TriTrypDB:TcIL3000_10_13220"/>
<reference evidence="2" key="1">
    <citation type="journal article" date="2012" name="Proc. Natl. Acad. Sci. U.S.A.">
        <title>Antigenic diversity is generated by distinct evolutionary mechanisms in African trypanosome species.</title>
        <authorList>
            <person name="Jackson A.P."/>
            <person name="Berry A."/>
            <person name="Aslett M."/>
            <person name="Allison H.C."/>
            <person name="Burton P."/>
            <person name="Vavrova-Anderson J."/>
            <person name="Brown R."/>
            <person name="Browne H."/>
            <person name="Corton N."/>
            <person name="Hauser H."/>
            <person name="Gamble J."/>
            <person name="Gilderthorp R."/>
            <person name="Marcello L."/>
            <person name="McQuillan J."/>
            <person name="Otto T.D."/>
            <person name="Quail M.A."/>
            <person name="Sanders M.J."/>
            <person name="van Tonder A."/>
            <person name="Ginger M.L."/>
            <person name="Field M.C."/>
            <person name="Barry J.D."/>
            <person name="Hertz-Fowler C."/>
            <person name="Berriman M."/>
        </authorList>
    </citation>
    <scope>NUCLEOTIDE SEQUENCE</scope>
    <source>
        <strain evidence="2">IL3000</strain>
    </source>
</reference>
<dbReference type="EMBL" id="HE575323">
    <property type="protein sequence ID" value="CCC94539.1"/>
    <property type="molecule type" value="Genomic_DNA"/>
</dbReference>
<organism evidence="2">
    <name type="scientific">Trypanosoma congolense (strain IL3000)</name>
    <dbReference type="NCBI Taxonomy" id="1068625"/>
    <lineage>
        <taxon>Eukaryota</taxon>
        <taxon>Discoba</taxon>
        <taxon>Euglenozoa</taxon>
        <taxon>Kinetoplastea</taxon>
        <taxon>Metakinetoplastina</taxon>
        <taxon>Trypanosomatida</taxon>
        <taxon>Trypanosomatidae</taxon>
        <taxon>Trypanosoma</taxon>
        <taxon>Nannomonas</taxon>
    </lineage>
</organism>
<keyword evidence="1" id="KW-0175">Coiled coil</keyword>
<name>G0UYS2_TRYCI</name>
<accession>G0UYS2</accession>
<feature type="coiled-coil region" evidence="1">
    <location>
        <begin position="96"/>
        <end position="158"/>
    </location>
</feature>
<protein>
    <submittedName>
        <fullName evidence="2">Uncharacterized protein</fullName>
    </submittedName>
</protein>
<evidence type="ECO:0000256" key="1">
    <source>
        <dbReference type="SAM" id="Coils"/>
    </source>
</evidence>
<gene>
    <name evidence="2" type="ORF">TCIL3000_10_13220</name>
</gene>
<evidence type="ECO:0000313" key="2">
    <source>
        <dbReference type="EMBL" id="CCC94539.1"/>
    </source>
</evidence>
<dbReference type="AlphaFoldDB" id="G0UYS2"/>
<sequence length="290" mass="33720">MIIINPVFAAKVQRKIRRSMKNALEQLEQHPLIGFQMDVSHLHSLLRDIMQEQLQQAHNQEKMNERLTTIENEMHTVVARQRNIEKSLDSATTDNKQEIQAEFHELRSNVKNLAADVKKLRHDSGESMRIAIDAKHGLHDLQKEIMATQQHCREISNANDEVVREHMKFTNAIKDIRWSLEEQDQQCKAMAREAESRVDDRRLHSMFDALCERTDKNFRNVEQSSLAVDAELMRLRADVNFIQNDMYSLRKDLHSGVLHLTRDAVNSRQSFSAPAHGTEEGMLRNDVHCR</sequence>